<evidence type="ECO:0000259" key="3">
    <source>
        <dbReference type="Pfam" id="PF11817"/>
    </source>
</evidence>
<dbReference type="InterPro" id="IPR012880">
    <property type="entry name" value="Gryzun"/>
</dbReference>
<gene>
    <name evidence="4" type="ORF">LTR62_000456</name>
</gene>
<name>A0AAN7TNY8_9PEZI</name>
<dbReference type="Pfam" id="PF07919">
    <property type="entry name" value="Gryzun"/>
    <property type="match status" value="1"/>
</dbReference>
<feature type="domain" description="Gryzun putative trafficking through Golgi" evidence="2">
    <location>
        <begin position="659"/>
        <end position="1214"/>
    </location>
</feature>
<dbReference type="AlphaFoldDB" id="A0AAN7TNY8"/>
<protein>
    <recommendedName>
        <fullName evidence="6">Trafficking protein particle complex subunit 11 domain-containing protein</fullName>
    </recommendedName>
</protein>
<dbReference type="Proteomes" id="UP001310890">
    <property type="component" value="Unassembled WGS sequence"/>
</dbReference>
<proteinExistence type="predicted"/>
<feature type="domain" description="Trafficking protein particle complex subunit 11" evidence="3">
    <location>
        <begin position="349"/>
        <end position="630"/>
    </location>
</feature>
<organism evidence="4 5">
    <name type="scientific">Meristemomyces frigidus</name>
    <dbReference type="NCBI Taxonomy" id="1508187"/>
    <lineage>
        <taxon>Eukaryota</taxon>
        <taxon>Fungi</taxon>
        <taxon>Dikarya</taxon>
        <taxon>Ascomycota</taxon>
        <taxon>Pezizomycotina</taxon>
        <taxon>Dothideomycetes</taxon>
        <taxon>Dothideomycetidae</taxon>
        <taxon>Mycosphaerellales</taxon>
        <taxon>Teratosphaeriaceae</taxon>
        <taxon>Meristemomyces</taxon>
    </lineage>
</organism>
<evidence type="ECO:0000259" key="2">
    <source>
        <dbReference type="Pfam" id="PF07919"/>
    </source>
</evidence>
<sequence>MEAYPAEYSAHELPLVILSGLGTRPDIVPTGGQSRRQESGARISTSSKECSGDRARLLLEQLLKQDGSSEAWSSPPSSGPQTLLPYRIRTIGRNYTLPARKAAPLPQSPSADGFQNQQAGQFRSTELHSPLSPLSPGSPIYPDGVFTPLWLAKHQWQVPAAFIAFFELSSGDDTAQNEQLQIDINAIRTALSRSGFKTKFAAVLLSDKSILRTPELEDRLSAIRRATTLDPKSGLFFMPPMSSQAEIATFVQSMLTTLQPLIVDYYRDLTKHSRRKKTRGGSGFLTSPVDGGAHALSTPGWNVRYDFKQGVYAEFRQEMDVAERHYSAAIDELFSSDGILEATPSWSPRWNEARLLCDVVALRVVRCQLWMSSTTGATLSWVNYRARVRDLVDRRGKGTQTYAWDAWESRWAEIMAQLIRRAAIPALQASDANAADESVELARFGTYAMPERAYAASERIPPFYLLHHPGYWLRMAVESTRARREKAMNIPDEDCIPPGQSPASSVAHRATTYDTYLVPAPHEEHPHAKSNSFDHLAETERLASAASKEFAGRGQMRASELLKLQLAQLQESAKMFEQALAVALPVWEECTWREDGWDSLFVPLLTLVQRCAAKCGNAHAHISATWELMKLRPDVALNGSTDLPSLLALTWPDHEEVHVQMHDRQRHSPIDVQFAFRDKGTNAGDHVECQLSLISRLAPYCKVAAHRMEISMSNGETVTIDHEDSESQEQQDNGLVDLSAKTKSTDGKLMLHADLNLERSHERTYSFPFSFRETGEVLVQSITIWVKADFASIEHKFSEPQNIQASLAYIRHAGRIEQRELPFTSTATIIVRPKPPKMQILLRGLHDQHYTNEHLSLDVELVNEEEEAVQVTAVASFSGEGLDLAIPSWTGASEDSPEGGIDVGRINAGAKQVANLLVVAASGPIPCVLTIEIKYTLLSDPQTPLKKTLTTDLELTAPFEATFNFAPLLYIEKWPSFFDMSPTSAADEPEGIPQKWRLGTMLHSLAARDLTIETIELRETSEVVGATYSLSQSREFASQTLKLQGTTGTEFDLLSRKLSFDDRRPTHLELLLDIGWRRDAESTLVTTTLPVPKLILPSSEPRVLCTVSPDAHVGHVTVRYHLENPSSHFLTFGVTMEANDDFAFGGAKFRSLSVAPLSRVEFVYQLLMHGSKTQAGSDGVQISPVLQVVDSYYNKALRVHSGGNGVNVDDKGRLTIVLP</sequence>
<reference evidence="4" key="1">
    <citation type="submission" date="2023-08" db="EMBL/GenBank/DDBJ databases">
        <title>Black Yeasts Isolated from many extreme environments.</title>
        <authorList>
            <person name="Coleine C."/>
            <person name="Stajich J.E."/>
            <person name="Selbmann L."/>
        </authorList>
    </citation>
    <scope>NUCLEOTIDE SEQUENCE</scope>
    <source>
        <strain evidence="4">CCFEE 5401</strain>
    </source>
</reference>
<evidence type="ECO:0008006" key="6">
    <source>
        <dbReference type="Google" id="ProtNLM"/>
    </source>
</evidence>
<dbReference type="PANTHER" id="PTHR14374:SF0">
    <property type="entry name" value="TRAFFICKING PROTEIN PARTICLE COMPLEX SUBUNIT 11"/>
    <property type="match status" value="1"/>
</dbReference>
<evidence type="ECO:0000313" key="5">
    <source>
        <dbReference type="Proteomes" id="UP001310890"/>
    </source>
</evidence>
<accession>A0AAN7TNY8</accession>
<evidence type="ECO:0000313" key="4">
    <source>
        <dbReference type="EMBL" id="KAK5116000.1"/>
    </source>
</evidence>
<dbReference type="EMBL" id="JAVRRL010000010">
    <property type="protein sequence ID" value="KAK5116000.1"/>
    <property type="molecule type" value="Genomic_DNA"/>
</dbReference>
<evidence type="ECO:0000256" key="1">
    <source>
        <dbReference type="SAM" id="MobiDB-lite"/>
    </source>
</evidence>
<dbReference type="Pfam" id="PF11817">
    <property type="entry name" value="Foie-gras_1"/>
    <property type="match status" value="1"/>
</dbReference>
<feature type="region of interest" description="Disordered" evidence="1">
    <location>
        <begin position="26"/>
        <end position="51"/>
    </location>
</feature>
<dbReference type="InterPro" id="IPR021773">
    <property type="entry name" value="TPC11"/>
</dbReference>
<comment type="caution">
    <text evidence="4">The sequence shown here is derived from an EMBL/GenBank/DDBJ whole genome shotgun (WGS) entry which is preliminary data.</text>
</comment>
<dbReference type="PANTHER" id="PTHR14374">
    <property type="entry name" value="FOIE GRAS"/>
    <property type="match status" value="1"/>
</dbReference>